<accession>A0ACB8ZVJ6</accession>
<evidence type="ECO:0000313" key="1">
    <source>
        <dbReference type="EMBL" id="KAI3701852.1"/>
    </source>
</evidence>
<keyword evidence="2" id="KW-1185">Reference proteome</keyword>
<dbReference type="EMBL" id="CM042055">
    <property type="protein sequence ID" value="KAI3701852.1"/>
    <property type="molecule type" value="Genomic_DNA"/>
</dbReference>
<evidence type="ECO:0000313" key="2">
    <source>
        <dbReference type="Proteomes" id="UP001055879"/>
    </source>
</evidence>
<reference evidence="1 2" key="2">
    <citation type="journal article" date="2022" name="Mol. Ecol. Resour.">
        <title>The genomes of chicory, endive, great burdock and yacon provide insights into Asteraceae paleo-polyploidization history and plant inulin production.</title>
        <authorList>
            <person name="Fan W."/>
            <person name="Wang S."/>
            <person name="Wang H."/>
            <person name="Wang A."/>
            <person name="Jiang F."/>
            <person name="Liu H."/>
            <person name="Zhao H."/>
            <person name="Xu D."/>
            <person name="Zhang Y."/>
        </authorList>
    </citation>
    <scope>NUCLEOTIDE SEQUENCE [LARGE SCALE GENOMIC DNA]</scope>
    <source>
        <strain evidence="2">cv. Niubang</strain>
    </source>
</reference>
<protein>
    <submittedName>
        <fullName evidence="1">Uncharacterized protein</fullName>
    </submittedName>
</protein>
<name>A0ACB8ZVJ6_ARCLA</name>
<gene>
    <name evidence="1" type="ORF">L6452_27248</name>
</gene>
<comment type="caution">
    <text evidence="1">The sequence shown here is derived from an EMBL/GenBank/DDBJ whole genome shotgun (WGS) entry which is preliminary data.</text>
</comment>
<dbReference type="Proteomes" id="UP001055879">
    <property type="component" value="Linkage Group LG09"/>
</dbReference>
<sequence length="729" mass="82403">MIPKLPCLRLSGTIFLTTPLTAYISSVSGANYIQTNPQHDQYPPNSSQSDPKLHSLKNNKLHPETLLHLLSSTPDLNSSLRLFKWASLQNRFQHTTHTYSHIIMRLGIASRVDEVEGFCNEMMKSGFPSSQQALLELLHTFIKYHKLDEALRVFLVLNNSSTYNLSIALVNHLLGALVNEKKGLNSILFVYKEMVKASIVPTTETLNYLLEALFDADRIDAGIDQYKRMRKKGCCPNSRTFEIMVRGLIGKNHLDEALVVLNEILETECVLESNFFASVLPLLFKMNKQEVGLRLFEKMKTCKVVPDLLVYEVLISYFSKNLCMDDAVNLVNEMIDLDLKPSDCVFVDLVNGFCMLNKLSEAKRILVDKQVTEANSYNALLRGYCQSGDFVEVIQLFQKMVEKNITNRSSWNIFIRYLSENRRSDIVYRVLKRMIVSTSMPDSDTYSALIVGKCKSNELDDALKLFHRVCEERWVVDSSCYATLIESLCQLDKIQEAFEVFRYMSFNKCGLSASSFSMLITGLCGIGKVDKVIHLPPLAYYSGKSCSNSDYGIIMKSLSKLSKGNGLLVIVARMVVEGCPQDSESYNELIKSMSDHHRAMECALFLNLMVDEGFVPDTETLRNSLSCLAQDFRLHMVLCTIKKLFSDDEVGLVNPAICNILINGFWKEGYKHEARWLLDVMLEKGWVPDATTHRLLVNSGGCEASCSDENGNIEEDEIMSILCEGFSEV</sequence>
<reference evidence="2" key="1">
    <citation type="journal article" date="2022" name="Mol. Ecol. Resour.">
        <title>The genomes of chicory, endive, great burdock and yacon provide insights into Asteraceae palaeo-polyploidization history and plant inulin production.</title>
        <authorList>
            <person name="Fan W."/>
            <person name="Wang S."/>
            <person name="Wang H."/>
            <person name="Wang A."/>
            <person name="Jiang F."/>
            <person name="Liu H."/>
            <person name="Zhao H."/>
            <person name="Xu D."/>
            <person name="Zhang Y."/>
        </authorList>
    </citation>
    <scope>NUCLEOTIDE SEQUENCE [LARGE SCALE GENOMIC DNA]</scope>
    <source>
        <strain evidence="2">cv. Niubang</strain>
    </source>
</reference>
<organism evidence="1 2">
    <name type="scientific">Arctium lappa</name>
    <name type="common">Greater burdock</name>
    <name type="synonym">Lappa major</name>
    <dbReference type="NCBI Taxonomy" id="4217"/>
    <lineage>
        <taxon>Eukaryota</taxon>
        <taxon>Viridiplantae</taxon>
        <taxon>Streptophyta</taxon>
        <taxon>Embryophyta</taxon>
        <taxon>Tracheophyta</taxon>
        <taxon>Spermatophyta</taxon>
        <taxon>Magnoliopsida</taxon>
        <taxon>eudicotyledons</taxon>
        <taxon>Gunneridae</taxon>
        <taxon>Pentapetalae</taxon>
        <taxon>asterids</taxon>
        <taxon>campanulids</taxon>
        <taxon>Asterales</taxon>
        <taxon>Asteraceae</taxon>
        <taxon>Carduoideae</taxon>
        <taxon>Cardueae</taxon>
        <taxon>Arctiinae</taxon>
        <taxon>Arctium</taxon>
    </lineage>
</organism>
<proteinExistence type="predicted"/>